<accession>A0A2D0AHP1</accession>
<evidence type="ECO:0000313" key="2">
    <source>
        <dbReference type="Proteomes" id="UP000198034"/>
    </source>
</evidence>
<evidence type="ECO:0000313" key="1">
    <source>
        <dbReference type="EMBL" id="OWP75690.1"/>
    </source>
</evidence>
<proteinExistence type="predicted"/>
<sequence length="63" mass="7420">MEHVKKDLGEISKTLENPIDHEMTKDSIYKKIVIQNFNFITNSNRSNENIKDIIEKERKDSSI</sequence>
<protein>
    <submittedName>
        <fullName evidence="1">Uncharacterized protein</fullName>
    </submittedName>
</protein>
<reference evidence="1 2" key="1">
    <citation type="journal article" date="2017" name="Infect. Genet. Evol.">
        <title>Comparative genome analysis of fish pathogen Flavobacterium columnare reveals extensive sequence diversity within the species.</title>
        <authorList>
            <person name="Kayansamruaj P."/>
            <person name="Dong H.T."/>
            <person name="Hirono I."/>
            <person name="Kondo H."/>
            <person name="Senapin S."/>
            <person name="Rodkhum C."/>
        </authorList>
    </citation>
    <scope>NUCLEOTIDE SEQUENCE [LARGE SCALE GENOMIC DNA]</scope>
    <source>
        <strain evidence="1 2">1214</strain>
    </source>
</reference>
<dbReference type="AlphaFoldDB" id="A0A2D0AHP1"/>
<dbReference type="EMBL" id="MTCY01000037">
    <property type="protein sequence ID" value="OWP75690.1"/>
    <property type="molecule type" value="Genomic_DNA"/>
</dbReference>
<organism evidence="1 2">
    <name type="scientific">Flavobacterium columnare</name>
    <dbReference type="NCBI Taxonomy" id="996"/>
    <lineage>
        <taxon>Bacteria</taxon>
        <taxon>Pseudomonadati</taxon>
        <taxon>Bacteroidota</taxon>
        <taxon>Flavobacteriia</taxon>
        <taxon>Flavobacteriales</taxon>
        <taxon>Flavobacteriaceae</taxon>
        <taxon>Flavobacterium</taxon>
    </lineage>
</organism>
<dbReference type="OrthoDB" id="1366578at2"/>
<dbReference type="Proteomes" id="UP000198034">
    <property type="component" value="Unassembled WGS sequence"/>
</dbReference>
<gene>
    <name evidence="1" type="ORF">BWK62_11520</name>
</gene>
<name>A0A2D0AHP1_9FLAO</name>
<comment type="caution">
    <text evidence="1">The sequence shown here is derived from an EMBL/GenBank/DDBJ whole genome shotgun (WGS) entry which is preliminary data.</text>
</comment>